<name>A0A177CY34_9PLEO</name>
<reference evidence="1 2" key="1">
    <citation type="submission" date="2016-05" db="EMBL/GenBank/DDBJ databases">
        <title>Comparative analysis of secretome profiles of manganese(II)-oxidizing ascomycete fungi.</title>
        <authorList>
            <consortium name="DOE Joint Genome Institute"/>
            <person name="Zeiner C.A."/>
            <person name="Purvine S.O."/>
            <person name="Zink E.M."/>
            <person name="Wu S."/>
            <person name="Pasa-Tolic L."/>
            <person name="Chaput D.L."/>
            <person name="Haridas S."/>
            <person name="Grigoriev I.V."/>
            <person name="Santelli C.M."/>
            <person name="Hansel C.M."/>
        </authorList>
    </citation>
    <scope>NUCLEOTIDE SEQUENCE [LARGE SCALE GENOMIC DNA]</scope>
    <source>
        <strain evidence="1 2">AP3s5-JAC2a</strain>
    </source>
</reference>
<evidence type="ECO:0000313" key="1">
    <source>
        <dbReference type="EMBL" id="OAG12475.1"/>
    </source>
</evidence>
<dbReference type="InParanoid" id="A0A177CY34"/>
<sequence>MVRDPRGHVYRADAMNTRITRLAAETMLRRVGTSSMQRCTTVVDQGSSCPKDMHNHLTVTGRWDSYRALGSKTGKGPRMSLLEAYHDTELSHSATPPCTIRSVLELRRNSLCPRGALFVRCNTLPCCTEAAHAEQTDTKHPARTLVQGSKMLELKNWAHPAERMLSAHPNSCLARVWLGRASTPIERAIGRIWSN</sequence>
<dbReference type="AlphaFoldDB" id="A0A177CY34"/>
<dbReference type="GeneID" id="28767517"/>
<proteinExistence type="predicted"/>
<dbReference type="Proteomes" id="UP000077069">
    <property type="component" value="Unassembled WGS sequence"/>
</dbReference>
<organism evidence="1 2">
    <name type="scientific">Paraphaeosphaeria sporulosa</name>
    <dbReference type="NCBI Taxonomy" id="1460663"/>
    <lineage>
        <taxon>Eukaryota</taxon>
        <taxon>Fungi</taxon>
        <taxon>Dikarya</taxon>
        <taxon>Ascomycota</taxon>
        <taxon>Pezizomycotina</taxon>
        <taxon>Dothideomycetes</taxon>
        <taxon>Pleosporomycetidae</taxon>
        <taxon>Pleosporales</taxon>
        <taxon>Massarineae</taxon>
        <taxon>Didymosphaeriaceae</taxon>
        <taxon>Paraphaeosphaeria</taxon>
    </lineage>
</organism>
<gene>
    <name evidence="1" type="ORF">CC84DRAFT_124071</name>
</gene>
<accession>A0A177CY34</accession>
<dbReference type="RefSeq" id="XP_018042840.1">
    <property type="nucleotide sequence ID" value="XM_018184031.1"/>
</dbReference>
<evidence type="ECO:0000313" key="2">
    <source>
        <dbReference type="Proteomes" id="UP000077069"/>
    </source>
</evidence>
<dbReference type="EMBL" id="KV441548">
    <property type="protein sequence ID" value="OAG12475.1"/>
    <property type="molecule type" value="Genomic_DNA"/>
</dbReference>
<protein>
    <submittedName>
        <fullName evidence="1">Uncharacterized protein</fullName>
    </submittedName>
</protein>
<keyword evidence="2" id="KW-1185">Reference proteome</keyword>